<feature type="region of interest" description="Disordered" evidence="6">
    <location>
        <begin position="46"/>
        <end position="65"/>
    </location>
</feature>
<dbReference type="PANTHER" id="PTHR42978:SF2">
    <property type="entry name" value="102 KBASES UNSTABLE REGION: FROM 1 TO 119443"/>
    <property type="match status" value="1"/>
</dbReference>
<evidence type="ECO:0000256" key="2">
    <source>
        <dbReference type="ARBA" id="ARBA00007749"/>
    </source>
</evidence>
<dbReference type="InterPro" id="IPR001279">
    <property type="entry name" value="Metallo-B-lactamas"/>
</dbReference>
<feature type="domain" description="Metallo-beta-lactamase" evidence="7">
    <location>
        <begin position="234"/>
        <end position="256"/>
    </location>
</feature>
<reference evidence="8 9" key="1">
    <citation type="journal article" date="2020" name="ISME J.">
        <title>Uncovering the hidden diversity of litter-decomposition mechanisms in mushroom-forming fungi.</title>
        <authorList>
            <person name="Floudas D."/>
            <person name="Bentzer J."/>
            <person name="Ahren D."/>
            <person name="Johansson T."/>
            <person name="Persson P."/>
            <person name="Tunlid A."/>
        </authorList>
    </citation>
    <scope>NUCLEOTIDE SEQUENCE [LARGE SCALE GENOMIC DNA]</scope>
    <source>
        <strain evidence="8 9">CBS 291.85</strain>
    </source>
</reference>
<evidence type="ECO:0000256" key="1">
    <source>
        <dbReference type="ARBA" id="ARBA00001947"/>
    </source>
</evidence>
<dbReference type="PANTHER" id="PTHR42978">
    <property type="entry name" value="QUORUM-QUENCHING LACTONASE YTNP-RELATED-RELATED"/>
    <property type="match status" value="1"/>
</dbReference>
<dbReference type="EMBL" id="JAACJM010000145">
    <property type="protein sequence ID" value="KAF5343224.1"/>
    <property type="molecule type" value="Genomic_DNA"/>
</dbReference>
<dbReference type="Proteomes" id="UP000559256">
    <property type="component" value="Unassembled WGS sequence"/>
</dbReference>
<feature type="region of interest" description="Disordered" evidence="6">
    <location>
        <begin position="96"/>
        <end position="117"/>
    </location>
</feature>
<comment type="caution">
    <text evidence="8">The sequence shown here is derived from an EMBL/GenBank/DDBJ whole genome shotgun (WGS) entry which is preliminary data.</text>
</comment>
<comment type="cofactor">
    <cofactor evidence="1">
        <name>Zn(2+)</name>
        <dbReference type="ChEBI" id="CHEBI:29105"/>
    </cofactor>
</comment>
<dbReference type="GO" id="GO:0016787">
    <property type="term" value="F:hydrolase activity"/>
    <property type="evidence" value="ECO:0007669"/>
    <property type="project" value="UniProtKB-KW"/>
</dbReference>
<dbReference type="GO" id="GO:0046872">
    <property type="term" value="F:metal ion binding"/>
    <property type="evidence" value="ECO:0007669"/>
    <property type="project" value="UniProtKB-KW"/>
</dbReference>
<keyword evidence="3" id="KW-0479">Metal-binding</keyword>
<evidence type="ECO:0000256" key="5">
    <source>
        <dbReference type="ARBA" id="ARBA00022833"/>
    </source>
</evidence>
<dbReference type="Gene3D" id="3.60.15.10">
    <property type="entry name" value="Ribonuclease Z/Hydroxyacylglutathione hydrolase-like"/>
    <property type="match status" value="1"/>
</dbReference>
<dbReference type="AlphaFoldDB" id="A0A8H5CKZ3"/>
<keyword evidence="5" id="KW-0862">Zinc</keyword>
<proteinExistence type="inferred from homology"/>
<dbReference type="Pfam" id="PF00753">
    <property type="entry name" value="Lactamase_B"/>
    <property type="match status" value="1"/>
</dbReference>
<evidence type="ECO:0000256" key="4">
    <source>
        <dbReference type="ARBA" id="ARBA00022801"/>
    </source>
</evidence>
<dbReference type="InterPro" id="IPR036866">
    <property type="entry name" value="RibonucZ/Hydroxyglut_hydro"/>
</dbReference>
<name>A0A8H5CKZ3_9AGAR</name>
<evidence type="ECO:0000259" key="7">
    <source>
        <dbReference type="Pfam" id="PF00753"/>
    </source>
</evidence>
<evidence type="ECO:0000313" key="9">
    <source>
        <dbReference type="Proteomes" id="UP000559256"/>
    </source>
</evidence>
<dbReference type="InterPro" id="IPR051013">
    <property type="entry name" value="MBL_superfamily_lactonases"/>
</dbReference>
<evidence type="ECO:0000256" key="6">
    <source>
        <dbReference type="SAM" id="MobiDB-lite"/>
    </source>
</evidence>
<protein>
    <recommendedName>
        <fullName evidence="7">Metallo-beta-lactamase domain-containing protein</fullName>
    </recommendedName>
</protein>
<gene>
    <name evidence="8" type="ORF">D9758_013392</name>
</gene>
<keyword evidence="4" id="KW-0378">Hydrolase</keyword>
<accession>A0A8H5CKZ3</accession>
<dbReference type="OrthoDB" id="10250730at2759"/>
<evidence type="ECO:0000256" key="3">
    <source>
        <dbReference type="ARBA" id="ARBA00022723"/>
    </source>
</evidence>
<keyword evidence="9" id="KW-1185">Reference proteome</keyword>
<sequence length="274" mass="30542">MPNHTQARTSTSSHDTQPRFLSRLKFIILRLWLKLKNSMSILQLHSGSDGDNLDAGNLNQAGTEEDQRSVCNINIRHNDSGMRNTNAISDVHVRPPTQSFTSKPQASSVITHDNDNSSINASYNTTRTEVSNSHNVTSATTTTITHNTYNFFFGSDTRAETKSRNVGRRDSLRKSPRFLALLPAPPLQNPKKFIFDLGVRKDSENYPPAVVECWMKVLFPCQVPKDLVDCLAKGGYVPDDIDYICLSHLHFDHVGDPSLFPKSKFLVGAQGNLS</sequence>
<dbReference type="SUPFAM" id="SSF56281">
    <property type="entry name" value="Metallo-hydrolase/oxidoreductase"/>
    <property type="match status" value="1"/>
</dbReference>
<organism evidence="8 9">
    <name type="scientific">Tetrapyrgos nigripes</name>
    <dbReference type="NCBI Taxonomy" id="182062"/>
    <lineage>
        <taxon>Eukaryota</taxon>
        <taxon>Fungi</taxon>
        <taxon>Dikarya</taxon>
        <taxon>Basidiomycota</taxon>
        <taxon>Agaricomycotina</taxon>
        <taxon>Agaricomycetes</taxon>
        <taxon>Agaricomycetidae</taxon>
        <taxon>Agaricales</taxon>
        <taxon>Marasmiineae</taxon>
        <taxon>Marasmiaceae</taxon>
        <taxon>Tetrapyrgos</taxon>
    </lineage>
</organism>
<evidence type="ECO:0000313" key="8">
    <source>
        <dbReference type="EMBL" id="KAF5343224.1"/>
    </source>
</evidence>
<comment type="similarity">
    <text evidence="2">Belongs to the metallo-beta-lactamase superfamily.</text>
</comment>